<accession>A0A6P8WYP6</accession>
<dbReference type="PRINTS" id="PR00385">
    <property type="entry name" value="P450"/>
</dbReference>
<evidence type="ECO:0000256" key="4">
    <source>
        <dbReference type="ARBA" id="ARBA00010617"/>
    </source>
</evidence>
<dbReference type="GO" id="GO:0020037">
    <property type="term" value="F:heme binding"/>
    <property type="evidence" value="ECO:0007669"/>
    <property type="project" value="InterPro"/>
</dbReference>
<evidence type="ECO:0000256" key="10">
    <source>
        <dbReference type="ARBA" id="ARBA00023004"/>
    </source>
</evidence>
<evidence type="ECO:0000256" key="8">
    <source>
        <dbReference type="ARBA" id="ARBA00022848"/>
    </source>
</evidence>
<evidence type="ECO:0000256" key="3">
    <source>
        <dbReference type="ARBA" id="ARBA00004406"/>
    </source>
</evidence>
<dbReference type="Gene3D" id="1.10.630.10">
    <property type="entry name" value="Cytochrome P450"/>
    <property type="match status" value="1"/>
</dbReference>
<comment type="cofactor">
    <cofactor evidence="1 13">
        <name>heme</name>
        <dbReference type="ChEBI" id="CHEBI:30413"/>
    </cofactor>
</comment>
<protein>
    <submittedName>
        <fullName evidence="16">Probable cytochrome P450 6a14</fullName>
    </submittedName>
</protein>
<dbReference type="GeneID" id="117569607"/>
<dbReference type="InterPro" id="IPR036396">
    <property type="entry name" value="Cyt_P450_sf"/>
</dbReference>
<name>A0A6P8WYP6_DROAB</name>
<dbReference type="RefSeq" id="XP_034106734.1">
    <property type="nucleotide sequence ID" value="XM_034250843.2"/>
</dbReference>
<evidence type="ECO:0000256" key="1">
    <source>
        <dbReference type="ARBA" id="ARBA00001971"/>
    </source>
</evidence>
<evidence type="ECO:0000256" key="13">
    <source>
        <dbReference type="PIRSR" id="PIRSR602401-1"/>
    </source>
</evidence>
<evidence type="ECO:0000256" key="9">
    <source>
        <dbReference type="ARBA" id="ARBA00023002"/>
    </source>
</evidence>
<evidence type="ECO:0000256" key="2">
    <source>
        <dbReference type="ARBA" id="ARBA00004174"/>
    </source>
</evidence>
<keyword evidence="11 14" id="KW-0503">Monooxygenase</keyword>
<dbReference type="GO" id="GO:0016705">
    <property type="term" value="F:oxidoreductase activity, acting on paired donors, with incorporation or reduction of molecular oxygen"/>
    <property type="evidence" value="ECO:0007669"/>
    <property type="project" value="InterPro"/>
</dbReference>
<proteinExistence type="inferred from homology"/>
<evidence type="ECO:0000256" key="11">
    <source>
        <dbReference type="ARBA" id="ARBA00023033"/>
    </source>
</evidence>
<dbReference type="PRINTS" id="PR00463">
    <property type="entry name" value="EP450I"/>
</dbReference>
<dbReference type="FunFam" id="1.10.630.10:FF:000042">
    <property type="entry name" value="Cytochrome P450"/>
    <property type="match status" value="1"/>
</dbReference>
<dbReference type="CDD" id="cd11056">
    <property type="entry name" value="CYP6-like"/>
    <property type="match status" value="1"/>
</dbReference>
<keyword evidence="9 14" id="KW-0560">Oxidoreductase</keyword>
<dbReference type="AlphaFoldDB" id="A0A6P8WYP6"/>
<evidence type="ECO:0000256" key="12">
    <source>
        <dbReference type="ARBA" id="ARBA00023136"/>
    </source>
</evidence>
<dbReference type="InterPro" id="IPR050476">
    <property type="entry name" value="Insect_CytP450_Detox"/>
</dbReference>
<dbReference type="InterPro" id="IPR001128">
    <property type="entry name" value="Cyt_P450"/>
</dbReference>
<dbReference type="Pfam" id="PF00067">
    <property type="entry name" value="p450"/>
    <property type="match status" value="1"/>
</dbReference>
<dbReference type="SUPFAM" id="SSF48264">
    <property type="entry name" value="Cytochrome P450"/>
    <property type="match status" value="1"/>
</dbReference>
<dbReference type="InterPro" id="IPR002401">
    <property type="entry name" value="Cyt_P450_E_grp-I"/>
</dbReference>
<feature type="binding site" description="axial binding residue" evidence="13">
    <location>
        <position position="455"/>
    </location>
    <ligand>
        <name>heme</name>
        <dbReference type="ChEBI" id="CHEBI:30413"/>
    </ligand>
    <ligandPart>
        <name>Fe</name>
        <dbReference type="ChEBI" id="CHEBI:18248"/>
    </ligandPart>
</feature>
<organism evidence="15 16">
    <name type="scientific">Drosophila albomicans</name>
    <name type="common">Fruit fly</name>
    <dbReference type="NCBI Taxonomy" id="7291"/>
    <lineage>
        <taxon>Eukaryota</taxon>
        <taxon>Metazoa</taxon>
        <taxon>Ecdysozoa</taxon>
        <taxon>Arthropoda</taxon>
        <taxon>Hexapoda</taxon>
        <taxon>Insecta</taxon>
        <taxon>Pterygota</taxon>
        <taxon>Neoptera</taxon>
        <taxon>Endopterygota</taxon>
        <taxon>Diptera</taxon>
        <taxon>Brachycera</taxon>
        <taxon>Muscomorpha</taxon>
        <taxon>Ephydroidea</taxon>
        <taxon>Drosophilidae</taxon>
        <taxon>Drosophila</taxon>
    </lineage>
</organism>
<evidence type="ECO:0000256" key="5">
    <source>
        <dbReference type="ARBA" id="ARBA00022617"/>
    </source>
</evidence>
<dbReference type="GO" id="GO:0005789">
    <property type="term" value="C:endoplasmic reticulum membrane"/>
    <property type="evidence" value="ECO:0007669"/>
    <property type="project" value="UniProtKB-SubCell"/>
</dbReference>
<keyword evidence="12" id="KW-0472">Membrane</keyword>
<evidence type="ECO:0000256" key="6">
    <source>
        <dbReference type="ARBA" id="ARBA00022723"/>
    </source>
</evidence>
<keyword evidence="6 13" id="KW-0479">Metal-binding</keyword>
<comment type="similarity">
    <text evidence="4 14">Belongs to the cytochrome P450 family.</text>
</comment>
<reference evidence="16" key="1">
    <citation type="submission" date="2025-08" db="UniProtKB">
        <authorList>
            <consortium name="RefSeq"/>
        </authorList>
    </citation>
    <scope>IDENTIFICATION</scope>
    <source>
        <strain evidence="16">15112-1751.03</strain>
        <tissue evidence="16">Whole Adult</tissue>
    </source>
</reference>
<keyword evidence="5 13" id="KW-0349">Heme</keyword>
<gene>
    <name evidence="16" type="primary">LOC117569607</name>
</gene>
<dbReference type="GO" id="GO:0004497">
    <property type="term" value="F:monooxygenase activity"/>
    <property type="evidence" value="ECO:0007669"/>
    <property type="project" value="UniProtKB-KW"/>
</dbReference>
<sequence>MGFLTFALLGLVIALLYNYYHNTFNYWKNRGVPSERPIPIFGNTRGLGSKYHFRDINARIYKKYKGTTPFAGMFMFFTRIAFIIDLDLVKQVLIKDFKNFQDRGVFNNVENEPLTGHLFTLEGEEWKAMRHKLTPVFSSGKMKHMFSTVVQVSEHLISTMGKYASAAATDGGDVEIKELCARFTTDVIGTCAFGLECNSLADPNAEFRARGRMIFERRRNVQLLQVIAAINKNLLKIFKIKFMPEELHAFFINAVRSTVDYRLKNNIKRNDFLDQLIQLRAENQEEARRGNGIDLSKGLTIEQMAAQAFVFFIAGFETSSSTMGFCLYELALQQDVQQQLRDEIESVCEEVSNGELTYEAMNQMPYLEKVLSETLRKHSLLPHLQRIAAEDYKVPGTDKIIEKGTTLIIPVHNIQHDPEYYPDPDRFDPSRFEPEAINSRHPYAYLPFGDGPRNCIGDRFGKMQAKIGLVSLLRNFKFGVSDRTEIPLIFSNGNFLRNTEHGIHLKVEKI</sequence>
<evidence type="ECO:0000256" key="14">
    <source>
        <dbReference type="RuleBase" id="RU000461"/>
    </source>
</evidence>
<comment type="subcellular location">
    <subcellularLocation>
        <location evidence="3">Endoplasmic reticulum membrane</location>
        <topology evidence="3">Peripheral membrane protein</topology>
    </subcellularLocation>
    <subcellularLocation>
        <location evidence="2">Microsome membrane</location>
        <topology evidence="2">Peripheral membrane protein</topology>
    </subcellularLocation>
</comment>
<dbReference type="GO" id="GO:0005506">
    <property type="term" value="F:iron ion binding"/>
    <property type="evidence" value="ECO:0007669"/>
    <property type="project" value="InterPro"/>
</dbReference>
<dbReference type="OrthoDB" id="2789670at2759"/>
<evidence type="ECO:0000256" key="7">
    <source>
        <dbReference type="ARBA" id="ARBA00022824"/>
    </source>
</evidence>
<dbReference type="InterPro" id="IPR017972">
    <property type="entry name" value="Cyt_P450_CS"/>
</dbReference>
<keyword evidence="10 13" id="KW-0408">Iron</keyword>
<dbReference type="PANTHER" id="PTHR24292:SF100">
    <property type="entry name" value="CYTOCHROME P450 6A16, ISOFORM B-RELATED"/>
    <property type="match status" value="1"/>
</dbReference>
<evidence type="ECO:0000313" key="16">
    <source>
        <dbReference type="RefSeq" id="XP_034106734.1"/>
    </source>
</evidence>
<dbReference type="PROSITE" id="PS00086">
    <property type="entry name" value="CYTOCHROME_P450"/>
    <property type="match status" value="1"/>
</dbReference>
<dbReference type="PANTHER" id="PTHR24292">
    <property type="entry name" value="CYTOCHROME P450"/>
    <property type="match status" value="1"/>
</dbReference>
<keyword evidence="8" id="KW-0492">Microsome</keyword>
<dbReference type="Proteomes" id="UP000515160">
    <property type="component" value="Chromosome 3"/>
</dbReference>
<keyword evidence="15" id="KW-1185">Reference proteome</keyword>
<keyword evidence="7" id="KW-0256">Endoplasmic reticulum</keyword>
<evidence type="ECO:0000313" key="15">
    <source>
        <dbReference type="Proteomes" id="UP000515160"/>
    </source>
</evidence>